<dbReference type="Proteomes" id="UP001497444">
    <property type="component" value="Chromosome 1"/>
</dbReference>
<keyword evidence="2" id="KW-1185">Reference proteome</keyword>
<dbReference type="EMBL" id="OZ020096">
    <property type="protein sequence ID" value="CAK9255513.1"/>
    <property type="molecule type" value="Genomic_DNA"/>
</dbReference>
<evidence type="ECO:0000313" key="2">
    <source>
        <dbReference type="Proteomes" id="UP001497444"/>
    </source>
</evidence>
<gene>
    <name evidence="1" type="ORF">CSSPJE1EN1_LOCUS991</name>
</gene>
<accession>A0ABP0VM69</accession>
<proteinExistence type="predicted"/>
<protein>
    <submittedName>
        <fullName evidence="1">Uncharacterized protein</fullName>
    </submittedName>
</protein>
<evidence type="ECO:0000313" key="1">
    <source>
        <dbReference type="EMBL" id="CAK9255513.1"/>
    </source>
</evidence>
<organism evidence="1 2">
    <name type="scientific">Sphagnum jensenii</name>
    <dbReference type="NCBI Taxonomy" id="128206"/>
    <lineage>
        <taxon>Eukaryota</taxon>
        <taxon>Viridiplantae</taxon>
        <taxon>Streptophyta</taxon>
        <taxon>Embryophyta</taxon>
        <taxon>Bryophyta</taxon>
        <taxon>Sphagnophytina</taxon>
        <taxon>Sphagnopsida</taxon>
        <taxon>Sphagnales</taxon>
        <taxon>Sphagnaceae</taxon>
        <taxon>Sphagnum</taxon>
    </lineage>
</organism>
<sequence length="100" mass="11330">MRETRKGGTNDYRISLTLGALQNFGRFMESVLRQLQKYGLIWHQAAMFVRTCIDVMNAHRKALRKPGVTSVSCFFHLPCGFVAGRSLEVQVCFITCVNTT</sequence>
<name>A0ABP0VM69_9BRYO</name>
<reference evidence="1 2" key="1">
    <citation type="submission" date="2024-02" db="EMBL/GenBank/DDBJ databases">
        <authorList>
            <consortium name="ELIXIR-Norway"/>
            <consortium name="Elixir Norway"/>
        </authorList>
    </citation>
    <scope>NUCLEOTIDE SEQUENCE [LARGE SCALE GENOMIC DNA]</scope>
</reference>